<sequence>MIFNQKIRVYCPGCGRLVGECSSKSHIDKTYKCRNCNKMVVYHTETGEREIKKLPKRDQSSGMTFM</sequence>
<reference evidence="1" key="1">
    <citation type="journal article" date="2021" name="Proc. Natl. Acad. Sci. U.S.A.">
        <title>A Catalog of Tens of Thousands of Viruses from Human Metagenomes Reveals Hidden Associations with Chronic Diseases.</title>
        <authorList>
            <person name="Tisza M.J."/>
            <person name="Buck C.B."/>
        </authorList>
    </citation>
    <scope>NUCLEOTIDE SEQUENCE</scope>
    <source>
        <strain evidence="1">CtFlR8</strain>
    </source>
</reference>
<protein>
    <submittedName>
        <fullName evidence="1">Cysteine-rich protein</fullName>
    </submittedName>
</protein>
<dbReference type="EMBL" id="BK059128">
    <property type="protein sequence ID" value="DAE32732.1"/>
    <property type="molecule type" value="Genomic_DNA"/>
</dbReference>
<evidence type="ECO:0000313" key="1">
    <source>
        <dbReference type="EMBL" id="DAE32732.1"/>
    </source>
</evidence>
<accession>A0A8S5RNY3</accession>
<proteinExistence type="predicted"/>
<organism evidence="1">
    <name type="scientific">virus sp. ctFlR8</name>
    <dbReference type="NCBI Taxonomy" id="2825811"/>
    <lineage>
        <taxon>Viruses</taxon>
    </lineage>
</organism>
<name>A0A8S5RNY3_9VIRU</name>